<gene>
    <name evidence="1" type="ORF">QFZ49_003265</name>
</gene>
<sequence>MVNLRWMARHDPGAADRHAIRRLLRPLNDAAAALNEHRDDSLDPGSTRSR</sequence>
<evidence type="ECO:0000313" key="1">
    <source>
        <dbReference type="EMBL" id="MDQ0933325.1"/>
    </source>
</evidence>
<evidence type="ECO:0000313" key="2">
    <source>
        <dbReference type="Proteomes" id="UP001223072"/>
    </source>
</evidence>
<organism evidence="1 2">
    <name type="scientific">Streptomyces turgidiscabies</name>
    <dbReference type="NCBI Taxonomy" id="85558"/>
    <lineage>
        <taxon>Bacteria</taxon>
        <taxon>Bacillati</taxon>
        <taxon>Actinomycetota</taxon>
        <taxon>Actinomycetes</taxon>
        <taxon>Kitasatosporales</taxon>
        <taxon>Streptomycetaceae</taxon>
        <taxon>Streptomyces</taxon>
    </lineage>
</organism>
<evidence type="ECO:0008006" key="3">
    <source>
        <dbReference type="Google" id="ProtNLM"/>
    </source>
</evidence>
<comment type="caution">
    <text evidence="1">The sequence shown here is derived from an EMBL/GenBank/DDBJ whole genome shotgun (WGS) entry which is preliminary data.</text>
</comment>
<accession>A0ABU0RMW8</accession>
<name>A0ABU0RMW8_9ACTN</name>
<keyword evidence="2" id="KW-1185">Reference proteome</keyword>
<proteinExistence type="predicted"/>
<dbReference type="EMBL" id="JAUSZS010000004">
    <property type="protein sequence ID" value="MDQ0933325.1"/>
    <property type="molecule type" value="Genomic_DNA"/>
</dbReference>
<reference evidence="1 2" key="1">
    <citation type="submission" date="2023-07" db="EMBL/GenBank/DDBJ databases">
        <title>Comparative genomics of wheat-associated soil bacteria to identify genetic determinants of phenazine resistance.</title>
        <authorList>
            <person name="Mouncey N."/>
        </authorList>
    </citation>
    <scope>NUCLEOTIDE SEQUENCE [LARGE SCALE GENOMIC DNA]</scope>
    <source>
        <strain evidence="1 2">W2I16</strain>
    </source>
</reference>
<dbReference type="Proteomes" id="UP001223072">
    <property type="component" value="Unassembled WGS sequence"/>
</dbReference>
<protein>
    <recommendedName>
        <fullName evidence="3">Transposase</fullName>
    </recommendedName>
</protein>